<gene>
    <name evidence="8" type="ORF">F1Q07_02965</name>
</gene>
<comment type="caution">
    <text evidence="8">The sequence shown here is derived from an EMBL/GenBank/DDBJ whole genome shotgun (WGS) entry which is preliminary data.</text>
</comment>
<dbReference type="PANTHER" id="PTHR11638">
    <property type="entry name" value="ATP-DEPENDENT CLP PROTEASE"/>
    <property type="match status" value="1"/>
</dbReference>
<dbReference type="InterPro" id="IPR028299">
    <property type="entry name" value="ClpA/B_CS2"/>
</dbReference>
<dbReference type="InterPro" id="IPR036628">
    <property type="entry name" value="Clp_N_dom_sf"/>
</dbReference>
<dbReference type="CDD" id="cd00009">
    <property type="entry name" value="AAA"/>
    <property type="match status" value="1"/>
</dbReference>
<dbReference type="Pfam" id="PF17871">
    <property type="entry name" value="AAA_lid_9"/>
    <property type="match status" value="1"/>
</dbReference>
<evidence type="ECO:0000256" key="3">
    <source>
        <dbReference type="ARBA" id="ARBA00022840"/>
    </source>
</evidence>
<dbReference type="EMBL" id="AAKFTX010000004">
    <property type="protein sequence ID" value="ECR3414636.1"/>
    <property type="molecule type" value="Genomic_DNA"/>
</dbReference>
<dbReference type="PRINTS" id="PR00300">
    <property type="entry name" value="CLPPROTEASEA"/>
</dbReference>
<accession>A0A5Y5R893</accession>
<dbReference type="InterPro" id="IPR003959">
    <property type="entry name" value="ATPase_AAA_core"/>
</dbReference>
<keyword evidence="3" id="KW-0067">ATP-binding</keyword>
<dbReference type="Pfam" id="PF07724">
    <property type="entry name" value="AAA_2"/>
    <property type="match status" value="1"/>
</dbReference>
<keyword evidence="4" id="KW-0143">Chaperone</keyword>
<name>A0A5Y5R893_CAMCO</name>
<dbReference type="InterPro" id="IPR001270">
    <property type="entry name" value="ClpA/B"/>
</dbReference>
<feature type="domain" description="AAA+ ATPase" evidence="6">
    <location>
        <begin position="174"/>
        <end position="320"/>
    </location>
</feature>
<evidence type="ECO:0000256" key="4">
    <source>
        <dbReference type="ARBA" id="ARBA00023186"/>
    </source>
</evidence>
<dbReference type="Pfam" id="PF10431">
    <property type="entry name" value="ClpB_D2-small"/>
    <property type="match status" value="1"/>
</dbReference>
<dbReference type="CDD" id="cd19499">
    <property type="entry name" value="RecA-like_ClpB_Hsp104-like"/>
    <property type="match status" value="1"/>
</dbReference>
<dbReference type="InterPro" id="IPR027417">
    <property type="entry name" value="P-loop_NTPase"/>
</dbReference>
<proteinExistence type="predicted"/>
<dbReference type="SMART" id="SM00382">
    <property type="entry name" value="AAA"/>
    <property type="match status" value="2"/>
</dbReference>
<dbReference type="InterPro" id="IPR003593">
    <property type="entry name" value="AAA+_ATPase"/>
</dbReference>
<reference evidence="8" key="1">
    <citation type="submission" date="2019-09" db="EMBL/GenBank/DDBJ databases">
        <authorList>
            <person name="Ashton P.M."/>
            <person name="Dallman T."/>
            <person name="Nair S."/>
            <person name="De Pinna E."/>
            <person name="Peters T."/>
            <person name="Grant K."/>
        </authorList>
    </citation>
    <scope>NUCLEOTIDE SEQUENCE</scope>
    <source>
        <strain evidence="8">99729</strain>
    </source>
</reference>
<dbReference type="Gene3D" id="1.10.8.60">
    <property type="match status" value="2"/>
</dbReference>
<keyword evidence="2" id="KW-0547">Nucleotide-binding</keyword>
<evidence type="ECO:0000256" key="1">
    <source>
        <dbReference type="ARBA" id="ARBA00017574"/>
    </source>
</evidence>
<evidence type="ECO:0000256" key="5">
    <source>
        <dbReference type="SAM" id="Coils"/>
    </source>
</evidence>
<feature type="domain" description="AAA+ ATPase" evidence="6">
    <location>
        <begin position="452"/>
        <end position="616"/>
    </location>
</feature>
<evidence type="ECO:0000256" key="2">
    <source>
        <dbReference type="ARBA" id="ARBA00022741"/>
    </source>
</evidence>
<dbReference type="Gene3D" id="3.40.50.300">
    <property type="entry name" value="P-loop containing nucleotide triphosphate hydrolases"/>
    <property type="match status" value="2"/>
</dbReference>
<protein>
    <recommendedName>
        <fullName evidence="1">Chaperone protein ClpB</fullName>
    </recommendedName>
</protein>
<dbReference type="GO" id="GO:0034605">
    <property type="term" value="P:cellular response to heat"/>
    <property type="evidence" value="ECO:0007669"/>
    <property type="project" value="TreeGrafter"/>
</dbReference>
<dbReference type="SUPFAM" id="SSF81923">
    <property type="entry name" value="Double Clp-N motif"/>
    <property type="match status" value="1"/>
</dbReference>
<dbReference type="GO" id="GO:0005524">
    <property type="term" value="F:ATP binding"/>
    <property type="evidence" value="ECO:0007669"/>
    <property type="project" value="UniProtKB-KW"/>
</dbReference>
<dbReference type="InterPro" id="IPR019489">
    <property type="entry name" value="Clp_ATPase_C"/>
</dbReference>
<dbReference type="Gene3D" id="1.10.1780.10">
    <property type="entry name" value="Clp, N-terminal domain"/>
    <property type="match status" value="1"/>
</dbReference>
<evidence type="ECO:0000313" key="8">
    <source>
        <dbReference type="EMBL" id="ECR3414636.1"/>
    </source>
</evidence>
<dbReference type="InterPro" id="IPR050130">
    <property type="entry name" value="ClpA_ClpB"/>
</dbReference>
<dbReference type="PROSITE" id="PS00871">
    <property type="entry name" value="CLPAB_2"/>
    <property type="match status" value="1"/>
</dbReference>
<dbReference type="SUPFAM" id="SSF52540">
    <property type="entry name" value="P-loop containing nucleoside triphosphate hydrolases"/>
    <property type="match status" value="2"/>
</dbReference>
<dbReference type="SMART" id="SM01086">
    <property type="entry name" value="ClpB_D2-small"/>
    <property type="match status" value="1"/>
</dbReference>
<dbReference type="GO" id="GO:0016887">
    <property type="term" value="F:ATP hydrolysis activity"/>
    <property type="evidence" value="ECO:0007669"/>
    <property type="project" value="InterPro"/>
</dbReference>
<dbReference type="InterPro" id="IPR041546">
    <property type="entry name" value="ClpA/ClpB_AAA_lid"/>
</dbReference>
<feature type="coiled-coil region" evidence="5">
    <location>
        <begin position="47"/>
        <end position="74"/>
    </location>
</feature>
<dbReference type="AlphaFoldDB" id="A0A5Y5R893"/>
<organism evidence="8">
    <name type="scientific">Campylobacter coli</name>
    <dbReference type="NCBI Taxonomy" id="195"/>
    <lineage>
        <taxon>Bacteria</taxon>
        <taxon>Pseudomonadati</taxon>
        <taxon>Campylobacterota</taxon>
        <taxon>Epsilonproteobacteria</taxon>
        <taxon>Campylobacterales</taxon>
        <taxon>Campylobacteraceae</taxon>
        <taxon>Campylobacter</taxon>
    </lineage>
</organism>
<evidence type="ECO:0000259" key="6">
    <source>
        <dbReference type="SMART" id="SM00382"/>
    </source>
</evidence>
<keyword evidence="5" id="KW-0175">Coiled coil</keyword>
<dbReference type="Pfam" id="PF00004">
    <property type="entry name" value="AAA"/>
    <property type="match status" value="1"/>
</dbReference>
<dbReference type="PANTHER" id="PTHR11638:SF111">
    <property type="entry name" value="ATP-DEPENDENT CLP PROTEASE ATP-BINDING SUBUNIT CLPA"/>
    <property type="match status" value="1"/>
</dbReference>
<dbReference type="GO" id="GO:0005737">
    <property type="term" value="C:cytoplasm"/>
    <property type="evidence" value="ECO:0007669"/>
    <property type="project" value="TreeGrafter"/>
</dbReference>
<sequence>MKYQENLQKYLDNAKHLSTINRHEFTTCEHVLFAILKLSSDFKSIFEELADAEFELLESELKNYIAEKNQSLDQEIEPVNSIVLDEILNHKNEIKIIDFLEKLIQDDRTYSSFLLQKHGMNLEKIQDFKQNSEIENLNSYASDLTLLAQKGKIDPLIGRKFELERIIQILSRRKKNNPILIGEAGVGKTAIVEGLALAIAEKKVPKNLQNAKIFSLDIAGLLSGTKYRGDFEKRIKEVLEGLQKLPNAILFIDEIHTIVGAGATGESHTDFSNLLKPALSNGTLKCIGATTFMEYKNTFDKNKALSRRFAKINVDEPSQEEAFQILQGLKSKYEDFHKIKISDEVLQQAIVWGKKFFSDKYLPDSAIDLIDELGASYVLKAKTKKNVDIKDLEQVLAKMTHHHKMFEFDQNKALMNLSLNLKAKIFGQDEVIDKLVATLKQSFAGFKNLNTPRGVFLFTGSSGVGKTELCKVLAEFLGLNLERFDMSEYAEKHSISKLIGSPAGYVGYEDGGLLSNAVRKNPFSLILFDEIEKAHPDLSNTFLQIFDNAELTDNSGLKADFKNTIIIMTSNLGLKESNELGFLSKNEEKSNRAIKDFFAPEFINRIDKILHFNDLDDTVLVKIIQKELDEISKNLKNIQLVADEKAKLYLAKKAYNKEFGVRLLKRIISEEIGEKISDEILFGKLKKGGIAKIKLNKNGKLDLIF</sequence>
<evidence type="ECO:0000259" key="7">
    <source>
        <dbReference type="SMART" id="SM01086"/>
    </source>
</evidence>
<dbReference type="RefSeq" id="WP_052774388.1">
    <property type="nucleotide sequence ID" value="NZ_CAJGWS010000001.1"/>
</dbReference>
<feature type="domain" description="Clp ATPase C-terminal" evidence="7">
    <location>
        <begin position="615"/>
        <end position="703"/>
    </location>
</feature>